<proteinExistence type="predicted"/>
<sequence length="108" mass="12252">MKHELVNVLFTYINASASDNEPLGTIRGHEVDVSLNIDQPYPSELRETAYPESPRTREALEKHIQELIQLGLLRKVCHNEGVEVTTPVIITSYNDKSRMVEDFTALNT</sequence>
<dbReference type="Gene3D" id="3.10.10.10">
    <property type="entry name" value="HIV Type 1 Reverse Transcriptase, subunit A, domain 1"/>
    <property type="match status" value="1"/>
</dbReference>
<dbReference type="AlphaFoldDB" id="A0A9Q3KSG3"/>
<dbReference type="Proteomes" id="UP000765509">
    <property type="component" value="Unassembled WGS sequence"/>
</dbReference>
<dbReference type="EMBL" id="AVOT02123232">
    <property type="protein sequence ID" value="MBW0586212.1"/>
    <property type="molecule type" value="Genomic_DNA"/>
</dbReference>
<gene>
    <name evidence="1" type="ORF">O181_125927</name>
</gene>
<dbReference type="SUPFAM" id="SSF56672">
    <property type="entry name" value="DNA/RNA polymerases"/>
    <property type="match status" value="1"/>
</dbReference>
<protein>
    <submittedName>
        <fullName evidence="1">Uncharacterized protein</fullName>
    </submittedName>
</protein>
<keyword evidence="2" id="KW-1185">Reference proteome</keyword>
<accession>A0A9Q3KSG3</accession>
<name>A0A9Q3KSG3_9BASI</name>
<comment type="caution">
    <text evidence="1">The sequence shown here is derived from an EMBL/GenBank/DDBJ whole genome shotgun (WGS) entry which is preliminary data.</text>
</comment>
<organism evidence="1 2">
    <name type="scientific">Austropuccinia psidii MF-1</name>
    <dbReference type="NCBI Taxonomy" id="1389203"/>
    <lineage>
        <taxon>Eukaryota</taxon>
        <taxon>Fungi</taxon>
        <taxon>Dikarya</taxon>
        <taxon>Basidiomycota</taxon>
        <taxon>Pucciniomycotina</taxon>
        <taxon>Pucciniomycetes</taxon>
        <taxon>Pucciniales</taxon>
        <taxon>Sphaerophragmiaceae</taxon>
        <taxon>Austropuccinia</taxon>
    </lineage>
</organism>
<evidence type="ECO:0000313" key="2">
    <source>
        <dbReference type="Proteomes" id="UP000765509"/>
    </source>
</evidence>
<reference evidence="1" key="1">
    <citation type="submission" date="2021-03" db="EMBL/GenBank/DDBJ databases">
        <title>Draft genome sequence of rust myrtle Austropuccinia psidii MF-1, a brazilian biotype.</title>
        <authorList>
            <person name="Quecine M.C."/>
            <person name="Pachon D.M.R."/>
            <person name="Bonatelli M.L."/>
            <person name="Correr F.H."/>
            <person name="Franceschini L.M."/>
            <person name="Leite T.F."/>
            <person name="Margarido G.R.A."/>
            <person name="Almeida C.A."/>
            <person name="Ferrarezi J.A."/>
            <person name="Labate C.A."/>
        </authorList>
    </citation>
    <scope>NUCLEOTIDE SEQUENCE</scope>
    <source>
        <strain evidence="1">MF-1</strain>
    </source>
</reference>
<evidence type="ECO:0000313" key="1">
    <source>
        <dbReference type="EMBL" id="MBW0586212.1"/>
    </source>
</evidence>
<dbReference type="InterPro" id="IPR043502">
    <property type="entry name" value="DNA/RNA_pol_sf"/>
</dbReference>